<keyword evidence="3" id="KW-1185">Reference proteome</keyword>
<dbReference type="Proteomes" id="UP000027866">
    <property type="component" value="Unassembled WGS sequence"/>
</dbReference>
<protein>
    <submittedName>
        <fullName evidence="2">Uncharacterized protein</fullName>
    </submittedName>
</protein>
<evidence type="ECO:0000313" key="3">
    <source>
        <dbReference type="Proteomes" id="UP000027866"/>
    </source>
</evidence>
<proteinExistence type="predicted"/>
<gene>
    <name evidence="2" type="ORF">EH32_10635</name>
</gene>
<comment type="caution">
    <text evidence="2">The sequence shown here is derived from an EMBL/GenBank/DDBJ whole genome shotgun (WGS) entry which is preliminary data.</text>
</comment>
<name>A0A074MMX6_9SPHN</name>
<feature type="region of interest" description="Disordered" evidence="1">
    <location>
        <begin position="1"/>
        <end position="59"/>
    </location>
</feature>
<dbReference type="AlphaFoldDB" id="A0A074MMX6"/>
<dbReference type="RefSeq" id="WP_034903047.1">
    <property type="nucleotide sequence ID" value="NZ_CP017057.1"/>
</dbReference>
<feature type="compositionally biased region" description="Basic and acidic residues" evidence="1">
    <location>
        <begin position="19"/>
        <end position="59"/>
    </location>
</feature>
<evidence type="ECO:0000256" key="1">
    <source>
        <dbReference type="SAM" id="MobiDB-lite"/>
    </source>
</evidence>
<accession>A0A074MMX6</accession>
<dbReference type="KEGG" id="elq:Ga0102493_11449"/>
<sequence>MATNPTGADDPAMGRRKGDRREAQEPFEGADRRAGERRAGGDRRRFERRSGVDRRADQD</sequence>
<reference evidence="2 3" key="1">
    <citation type="submission" date="2014-04" db="EMBL/GenBank/DDBJ databases">
        <title>A comprehensive comparison of genomes of Erythrobacter spp. Strains.</title>
        <authorList>
            <person name="Zheng Q."/>
        </authorList>
    </citation>
    <scope>NUCLEOTIDE SEQUENCE [LARGE SCALE GENOMIC DNA]</scope>
    <source>
        <strain evidence="2 3">DSM 8509</strain>
    </source>
</reference>
<organism evidence="2 3">
    <name type="scientific">Erythrobacter litoralis</name>
    <dbReference type="NCBI Taxonomy" id="39960"/>
    <lineage>
        <taxon>Bacteria</taxon>
        <taxon>Pseudomonadati</taxon>
        <taxon>Pseudomonadota</taxon>
        <taxon>Alphaproteobacteria</taxon>
        <taxon>Sphingomonadales</taxon>
        <taxon>Erythrobacteraceae</taxon>
        <taxon>Erythrobacter/Porphyrobacter group</taxon>
        <taxon>Erythrobacter</taxon>
    </lineage>
</organism>
<dbReference type="EMBL" id="JMIX01000006">
    <property type="protein sequence ID" value="KEO93178.1"/>
    <property type="molecule type" value="Genomic_DNA"/>
</dbReference>
<evidence type="ECO:0000313" key="2">
    <source>
        <dbReference type="EMBL" id="KEO93178.1"/>
    </source>
</evidence>